<dbReference type="InterPro" id="IPR036116">
    <property type="entry name" value="FN3_sf"/>
</dbReference>
<evidence type="ECO:0000256" key="9">
    <source>
        <dbReference type="SAM" id="Phobius"/>
    </source>
</evidence>
<evidence type="ECO:0000256" key="5">
    <source>
        <dbReference type="ARBA" id="ARBA00023136"/>
    </source>
</evidence>
<protein>
    <recommendedName>
        <fullName evidence="11">Fibronectin type-III domain-containing protein</fullName>
    </recommendedName>
</protein>
<evidence type="ECO:0000313" key="13">
    <source>
        <dbReference type="Proteomes" id="UP001557470"/>
    </source>
</evidence>
<evidence type="ECO:0000256" key="4">
    <source>
        <dbReference type="ARBA" id="ARBA00022989"/>
    </source>
</evidence>
<evidence type="ECO:0000256" key="10">
    <source>
        <dbReference type="SAM" id="SignalP"/>
    </source>
</evidence>
<feature type="chain" id="PRO_5044881454" description="Fibronectin type-III domain-containing protein" evidence="10">
    <location>
        <begin position="26"/>
        <end position="661"/>
    </location>
</feature>
<evidence type="ECO:0000256" key="2">
    <source>
        <dbReference type="ARBA" id="ARBA00022692"/>
    </source>
</evidence>
<dbReference type="PROSITE" id="PS50853">
    <property type="entry name" value="FN3"/>
    <property type="match status" value="2"/>
</dbReference>
<feature type="transmembrane region" description="Helical" evidence="9">
    <location>
        <begin position="431"/>
        <end position="455"/>
    </location>
</feature>
<evidence type="ECO:0000256" key="6">
    <source>
        <dbReference type="ARBA" id="ARBA00023170"/>
    </source>
</evidence>
<dbReference type="GO" id="GO:0019221">
    <property type="term" value="P:cytokine-mediated signaling pathway"/>
    <property type="evidence" value="ECO:0007669"/>
    <property type="project" value="UniProtKB-ARBA"/>
</dbReference>
<name>A0ABD0XN44_UMBPY</name>
<keyword evidence="3 10" id="KW-0732">Signal</keyword>
<dbReference type="Pfam" id="PF09067">
    <property type="entry name" value="EpoR_lig-bind"/>
    <property type="match status" value="1"/>
</dbReference>
<keyword evidence="4 9" id="KW-1133">Transmembrane helix</keyword>
<dbReference type="SUPFAM" id="SSF49265">
    <property type="entry name" value="Fibronectin type III"/>
    <property type="match status" value="4"/>
</dbReference>
<dbReference type="Proteomes" id="UP001557470">
    <property type="component" value="Unassembled WGS sequence"/>
</dbReference>
<evidence type="ECO:0000256" key="8">
    <source>
        <dbReference type="SAM" id="MobiDB-lite"/>
    </source>
</evidence>
<dbReference type="SMART" id="SM00060">
    <property type="entry name" value="FN3"/>
    <property type="match status" value="2"/>
</dbReference>
<gene>
    <name evidence="12" type="ORF">UPYG_G00032590</name>
</gene>
<dbReference type="AlphaFoldDB" id="A0ABD0XN44"/>
<dbReference type="InterPro" id="IPR015152">
    <property type="entry name" value="Growth/epo_recpt_lig-bind"/>
</dbReference>
<feature type="signal peptide" evidence="10">
    <location>
        <begin position="1"/>
        <end position="25"/>
    </location>
</feature>
<comment type="caution">
    <text evidence="12">The sequence shown here is derived from an EMBL/GenBank/DDBJ whole genome shotgun (WGS) entry which is preliminary data.</text>
</comment>
<sequence length="661" mass="74203">MDINVTWRIFCMGLWMVAGWMDVLGQRTTADVGQIPYLSKKDVSLLVNDADPKCFTRTYYDFTCFWETSGNTSYDFFYRHDDREEEKRCNLILQRTEEKEESTVLHVCFLPGSDVLLYIDIHIRVVDRSTNYTVYSRTVNIEDQVLLDAPVNVSLHQTGRHGQVQVVWHKQSNVGESMQIRYSSHSMKETTNLIISESRKSLVYTLVSLVPGEVISVQLRVKHSGHWSDWSAPVAARVPQCAEDISLLCHSSDLQNITCKWHGQASSDTYNLFYRLGSSEKEGWRKCLLANNTNRCSFHGVESNEIQVKLSSGPTTLSQTFYTEPFTINKIIQTGPPGWLRGQLEGGRLLLTWDCPMVVLSVHLTYELRYQPAGESSWKSILLGPETTTYLDIQNGGQYIVQVRAKPNNIVYSGNWSNWSAALTVDIPSNLGAVVMTAIPLMMVILSVPLFAMFFGKIRPKLKQYLWPPVPNLDKVLHGFLTDINGQTWDPPLNIKQCSEEMTACLVEIISEGEAPSGAKHSREYSVLLSPERGTLHGEDRNPPQVLEVNPDYVTLTTEHVLPCLQGNTYVFDGEVGWESPCLDLGRQEGLQILSQGSTSKSSSFPASSSTTDIVNQSYLLLAEQPIERQKGLSRVYANLDGTSSQTQMPDGYSGKTHSGQ</sequence>
<evidence type="ECO:0000259" key="11">
    <source>
        <dbReference type="PROSITE" id="PS50853"/>
    </source>
</evidence>
<keyword evidence="6" id="KW-0675">Receptor</keyword>
<organism evidence="12 13">
    <name type="scientific">Umbra pygmaea</name>
    <name type="common">Eastern mudminnow</name>
    <dbReference type="NCBI Taxonomy" id="75934"/>
    <lineage>
        <taxon>Eukaryota</taxon>
        <taxon>Metazoa</taxon>
        <taxon>Chordata</taxon>
        <taxon>Craniata</taxon>
        <taxon>Vertebrata</taxon>
        <taxon>Euteleostomi</taxon>
        <taxon>Actinopterygii</taxon>
        <taxon>Neopterygii</taxon>
        <taxon>Teleostei</taxon>
        <taxon>Protacanthopterygii</taxon>
        <taxon>Esociformes</taxon>
        <taxon>Umbridae</taxon>
        <taxon>Umbra</taxon>
    </lineage>
</organism>
<keyword evidence="7" id="KW-0325">Glycoprotein</keyword>
<proteinExistence type="predicted"/>
<keyword evidence="5 9" id="KW-0472">Membrane</keyword>
<dbReference type="CDD" id="cd00063">
    <property type="entry name" value="FN3"/>
    <property type="match status" value="1"/>
</dbReference>
<dbReference type="PANTHER" id="PTHR23037">
    <property type="entry name" value="CYTOKINE RECEPTOR"/>
    <property type="match status" value="1"/>
</dbReference>
<dbReference type="EMBL" id="JAGEUA010000001">
    <property type="protein sequence ID" value="KAL1022809.1"/>
    <property type="molecule type" value="Genomic_DNA"/>
</dbReference>
<dbReference type="Gene3D" id="2.60.40.10">
    <property type="entry name" value="Immunoglobulins"/>
    <property type="match status" value="4"/>
</dbReference>
<evidence type="ECO:0000313" key="12">
    <source>
        <dbReference type="EMBL" id="KAL1022809.1"/>
    </source>
</evidence>
<feature type="domain" description="Fibronectin type-III" evidence="11">
    <location>
        <begin position="336"/>
        <end position="427"/>
    </location>
</feature>
<reference evidence="12 13" key="1">
    <citation type="submission" date="2024-06" db="EMBL/GenBank/DDBJ databases">
        <authorList>
            <person name="Pan Q."/>
            <person name="Wen M."/>
            <person name="Jouanno E."/>
            <person name="Zahm M."/>
            <person name="Klopp C."/>
            <person name="Cabau C."/>
            <person name="Louis A."/>
            <person name="Berthelot C."/>
            <person name="Parey E."/>
            <person name="Roest Crollius H."/>
            <person name="Montfort J."/>
            <person name="Robinson-Rechavi M."/>
            <person name="Bouchez O."/>
            <person name="Lampietro C."/>
            <person name="Lopez Roques C."/>
            <person name="Donnadieu C."/>
            <person name="Postlethwait J."/>
            <person name="Bobe J."/>
            <person name="Verreycken H."/>
            <person name="Guiguen Y."/>
        </authorList>
    </citation>
    <scope>NUCLEOTIDE SEQUENCE [LARGE SCALE GENOMIC DNA]</scope>
    <source>
        <strain evidence="12">Up_M1</strain>
        <tissue evidence="12">Testis</tissue>
    </source>
</reference>
<dbReference type="GO" id="GO:0005886">
    <property type="term" value="C:plasma membrane"/>
    <property type="evidence" value="ECO:0007669"/>
    <property type="project" value="UniProtKB-SubCell"/>
</dbReference>
<dbReference type="PANTHER" id="PTHR23037:SF34">
    <property type="entry name" value="THROMBOPOIETIN RECEPTOR ISOFORM X1"/>
    <property type="match status" value="1"/>
</dbReference>
<comment type="subcellular location">
    <subcellularLocation>
        <location evidence="1">Membrane</location>
        <topology evidence="1">Single-pass type I membrane protein</topology>
    </subcellularLocation>
</comment>
<evidence type="ECO:0000256" key="7">
    <source>
        <dbReference type="ARBA" id="ARBA00023180"/>
    </source>
</evidence>
<keyword evidence="13" id="KW-1185">Reference proteome</keyword>
<evidence type="ECO:0000256" key="1">
    <source>
        <dbReference type="ARBA" id="ARBA00004479"/>
    </source>
</evidence>
<dbReference type="InterPro" id="IPR013783">
    <property type="entry name" value="Ig-like_fold"/>
</dbReference>
<dbReference type="InterPro" id="IPR003961">
    <property type="entry name" value="FN3_dom"/>
</dbReference>
<accession>A0ABD0XN44</accession>
<keyword evidence="2 9" id="KW-0812">Transmembrane</keyword>
<evidence type="ECO:0000256" key="3">
    <source>
        <dbReference type="ARBA" id="ARBA00022729"/>
    </source>
</evidence>
<feature type="domain" description="Fibronectin type-III" evidence="11">
    <location>
        <begin position="149"/>
        <end position="241"/>
    </location>
</feature>
<feature type="region of interest" description="Disordered" evidence="8">
    <location>
        <begin position="641"/>
        <end position="661"/>
    </location>
</feature>